<evidence type="ECO:0000256" key="3">
    <source>
        <dbReference type="ARBA" id="ARBA00022705"/>
    </source>
</evidence>
<comment type="catalytic activity">
    <reaction evidence="11 13">
        <text>ATP + H2O = ADP + phosphate + H(+)</text>
        <dbReference type="Rhea" id="RHEA:13065"/>
        <dbReference type="ChEBI" id="CHEBI:15377"/>
        <dbReference type="ChEBI" id="CHEBI:15378"/>
        <dbReference type="ChEBI" id="CHEBI:30616"/>
        <dbReference type="ChEBI" id="CHEBI:43474"/>
        <dbReference type="ChEBI" id="CHEBI:456216"/>
        <dbReference type="EC" id="5.6.2.3"/>
    </reaction>
</comment>
<dbReference type="Gene3D" id="1.10.860.10">
    <property type="entry name" value="DNAb Helicase, Chain A"/>
    <property type="match status" value="1"/>
</dbReference>
<dbReference type="SUPFAM" id="SSF48024">
    <property type="entry name" value="N-terminal domain of DnaB helicase"/>
    <property type="match status" value="1"/>
</dbReference>
<dbReference type="Proteomes" id="UP000594464">
    <property type="component" value="Chromosome"/>
</dbReference>
<dbReference type="InterPro" id="IPR036185">
    <property type="entry name" value="DNA_heli_DnaB-like_N_sf"/>
</dbReference>
<keyword evidence="6 13" id="KW-0347">Helicase</keyword>
<evidence type="ECO:0000256" key="8">
    <source>
        <dbReference type="ARBA" id="ARBA00023125"/>
    </source>
</evidence>
<evidence type="ECO:0000256" key="5">
    <source>
        <dbReference type="ARBA" id="ARBA00022801"/>
    </source>
</evidence>
<sequence>MPESVAQIALNKLPPYNLEAEQSVLGACLKSNEAFARGLEILSEDDFYKSSHQKIFASMRRLFEENTPIDILTLTERLRQDKGFDEAGGLEYLGFLEDAVPTASAITHHAQIVKQKKILRDLIQTANEIVSNSYNEFESVEEILDKAEKSIFEISDKRTSRNFAGISEVVKHNIHSVVKLSQAPGIVTGVATGFLDLDRLTTGLQPTDLIILAGRPSMGKTSFALDIARHAALHAKAGTAIFSLEMSKEQLVNRMLCAEARVDSNKLRTGYLAKSDWPKIHNAGGRLAEASIFIDDSGSLSGLEIRARARRLAAEHPLGLIIVDYLQLMHSPGSKDNRQLEISEISRGLKSLAKELGIPIIALSQLSRAVESRTDKRPLLSDLRESGAIEQDADVVMFIYRDEVYNQETPDVGIAEILIRKQRNGPIGDVRLGFENQFTRFHNLSDREDAPPNLDRPPVDDSDVPF</sequence>
<dbReference type="Pfam" id="PF03796">
    <property type="entry name" value="DnaB_C"/>
    <property type="match status" value="1"/>
</dbReference>
<keyword evidence="2 13" id="KW-0639">Primosome</keyword>
<evidence type="ECO:0000256" key="13">
    <source>
        <dbReference type="RuleBase" id="RU362085"/>
    </source>
</evidence>
<accession>A0A7T0G486</accession>
<dbReference type="PANTHER" id="PTHR30153:SF2">
    <property type="entry name" value="REPLICATIVE DNA HELICASE"/>
    <property type="match status" value="1"/>
</dbReference>
<dbReference type="EMBL" id="CP048620">
    <property type="protein sequence ID" value="QPJ66165.1"/>
    <property type="molecule type" value="Genomic_DNA"/>
</dbReference>
<proteinExistence type="inferred from homology"/>
<keyword evidence="4 13" id="KW-0547">Nucleotide-binding</keyword>
<name>A0A7T0G486_9BACT</name>
<dbReference type="GO" id="GO:0042802">
    <property type="term" value="F:identical protein binding"/>
    <property type="evidence" value="ECO:0007669"/>
    <property type="project" value="UniProtKB-ARBA"/>
</dbReference>
<evidence type="ECO:0000256" key="1">
    <source>
        <dbReference type="ARBA" id="ARBA00008428"/>
    </source>
</evidence>
<evidence type="ECO:0000256" key="2">
    <source>
        <dbReference type="ARBA" id="ARBA00022515"/>
    </source>
</evidence>
<dbReference type="InterPro" id="IPR007692">
    <property type="entry name" value="DNA_helicase_DnaB"/>
</dbReference>
<dbReference type="CDD" id="cd00984">
    <property type="entry name" value="DnaB_C"/>
    <property type="match status" value="1"/>
</dbReference>
<evidence type="ECO:0000256" key="6">
    <source>
        <dbReference type="ARBA" id="ARBA00022806"/>
    </source>
</evidence>
<evidence type="ECO:0000256" key="4">
    <source>
        <dbReference type="ARBA" id="ARBA00022741"/>
    </source>
</evidence>
<dbReference type="GO" id="GO:0016787">
    <property type="term" value="F:hydrolase activity"/>
    <property type="evidence" value="ECO:0007669"/>
    <property type="project" value="UniProtKB-KW"/>
</dbReference>
<evidence type="ECO:0000256" key="7">
    <source>
        <dbReference type="ARBA" id="ARBA00022840"/>
    </source>
</evidence>
<organism evidence="16 17">
    <name type="scientific">Candidatus Nitrohelix vancouverensis</name>
    <dbReference type="NCBI Taxonomy" id="2705534"/>
    <lineage>
        <taxon>Bacteria</taxon>
        <taxon>Pseudomonadati</taxon>
        <taxon>Nitrospinota/Tectimicrobiota group</taxon>
        <taxon>Nitrospinota</taxon>
        <taxon>Nitrospinia</taxon>
        <taxon>Nitrospinales</taxon>
        <taxon>Nitrospinaceae</taxon>
        <taxon>Candidatus Nitrohelix</taxon>
    </lineage>
</organism>
<evidence type="ECO:0000256" key="9">
    <source>
        <dbReference type="ARBA" id="ARBA00023235"/>
    </source>
</evidence>
<feature type="domain" description="SF4 helicase" evidence="15">
    <location>
        <begin position="183"/>
        <end position="448"/>
    </location>
</feature>
<keyword evidence="8 13" id="KW-0238">DNA-binding</keyword>
<dbReference type="GO" id="GO:0005524">
    <property type="term" value="F:ATP binding"/>
    <property type="evidence" value="ECO:0007669"/>
    <property type="project" value="UniProtKB-UniRule"/>
</dbReference>
<evidence type="ECO:0000256" key="14">
    <source>
        <dbReference type="SAM" id="MobiDB-lite"/>
    </source>
</evidence>
<evidence type="ECO:0000256" key="11">
    <source>
        <dbReference type="ARBA" id="ARBA00048954"/>
    </source>
</evidence>
<dbReference type="InterPro" id="IPR003593">
    <property type="entry name" value="AAA+_ATPase"/>
</dbReference>
<keyword evidence="9" id="KW-0413">Isomerase</keyword>
<dbReference type="NCBIfam" id="TIGR00665">
    <property type="entry name" value="DnaB"/>
    <property type="match status" value="1"/>
</dbReference>
<keyword evidence="5 13" id="KW-0378">Hydrolase</keyword>
<dbReference type="FunFam" id="1.10.860.10:FF:000001">
    <property type="entry name" value="Replicative DNA helicase"/>
    <property type="match status" value="1"/>
</dbReference>
<dbReference type="Gene3D" id="3.40.50.300">
    <property type="entry name" value="P-loop containing nucleotide triphosphate hydrolases"/>
    <property type="match status" value="1"/>
</dbReference>
<reference evidence="17" key="1">
    <citation type="submission" date="2020-02" db="EMBL/GenBank/DDBJ databases">
        <title>Genomic and physiological characterization of two novel Nitrospinaceae genera.</title>
        <authorList>
            <person name="Mueller A.J."/>
            <person name="Jung M.-Y."/>
            <person name="Strachan C.R."/>
            <person name="Herbold C.W."/>
            <person name="Kirkegaard R.H."/>
            <person name="Daims H."/>
        </authorList>
    </citation>
    <scope>NUCLEOTIDE SEQUENCE [LARGE SCALE GENOMIC DNA]</scope>
</reference>
<dbReference type="SUPFAM" id="SSF52540">
    <property type="entry name" value="P-loop containing nucleoside triphosphate hydrolases"/>
    <property type="match status" value="1"/>
</dbReference>
<gene>
    <name evidence="16" type="primary">dnaB</name>
    <name evidence="16" type="ORF">G3M78_12485</name>
</gene>
<dbReference type="InterPro" id="IPR007694">
    <property type="entry name" value="DNA_helicase_DnaB-like_C"/>
</dbReference>
<dbReference type="GO" id="GO:0006269">
    <property type="term" value="P:DNA replication, synthesis of primer"/>
    <property type="evidence" value="ECO:0007669"/>
    <property type="project" value="UniProtKB-UniRule"/>
</dbReference>
<evidence type="ECO:0000259" key="15">
    <source>
        <dbReference type="PROSITE" id="PS51199"/>
    </source>
</evidence>
<comment type="function">
    <text evidence="10 13">The main replicative DNA helicase, it participates in initiation and elongation during chromosome replication. Travels ahead of the DNA replisome, separating dsDNA into templates for DNA synthesis. A processive ATP-dependent 5'-3' DNA helicase it has DNA-dependent ATPase activity.</text>
</comment>
<dbReference type="InterPro" id="IPR027417">
    <property type="entry name" value="P-loop_NTPase"/>
</dbReference>
<dbReference type="EC" id="5.6.2.3" evidence="12 13"/>
<dbReference type="FunFam" id="3.40.50.300:FF:000076">
    <property type="entry name" value="Replicative DNA helicase"/>
    <property type="match status" value="1"/>
</dbReference>
<dbReference type="NCBIfam" id="NF004384">
    <property type="entry name" value="PRK05748.1"/>
    <property type="match status" value="1"/>
</dbReference>
<protein>
    <recommendedName>
        <fullName evidence="12 13">Replicative DNA helicase</fullName>
        <ecNumber evidence="12 13">5.6.2.3</ecNumber>
    </recommendedName>
</protein>
<dbReference type="SMART" id="SM00382">
    <property type="entry name" value="AAA"/>
    <property type="match status" value="1"/>
</dbReference>
<dbReference type="InterPro" id="IPR007693">
    <property type="entry name" value="DNA_helicase_DnaB-like_N"/>
</dbReference>
<evidence type="ECO:0000313" key="17">
    <source>
        <dbReference type="Proteomes" id="UP000594464"/>
    </source>
</evidence>
<dbReference type="InterPro" id="IPR016136">
    <property type="entry name" value="DNA_helicase_N/primase_C"/>
</dbReference>
<dbReference type="GO" id="GO:1990077">
    <property type="term" value="C:primosome complex"/>
    <property type="evidence" value="ECO:0007669"/>
    <property type="project" value="UniProtKB-UniRule"/>
</dbReference>
<dbReference type="PROSITE" id="PS51199">
    <property type="entry name" value="SF4_HELICASE"/>
    <property type="match status" value="1"/>
</dbReference>
<feature type="region of interest" description="Disordered" evidence="14">
    <location>
        <begin position="443"/>
        <end position="466"/>
    </location>
</feature>
<dbReference type="GO" id="GO:0005829">
    <property type="term" value="C:cytosol"/>
    <property type="evidence" value="ECO:0007669"/>
    <property type="project" value="TreeGrafter"/>
</dbReference>
<keyword evidence="7 13" id="KW-0067">ATP-binding</keyword>
<dbReference type="AlphaFoldDB" id="A0A7T0G486"/>
<evidence type="ECO:0000313" key="16">
    <source>
        <dbReference type="EMBL" id="QPJ66165.1"/>
    </source>
</evidence>
<keyword evidence="3 13" id="KW-0235">DNA replication</keyword>
<dbReference type="GO" id="GO:0003677">
    <property type="term" value="F:DNA binding"/>
    <property type="evidence" value="ECO:0007669"/>
    <property type="project" value="UniProtKB-UniRule"/>
</dbReference>
<comment type="similarity">
    <text evidence="1 13">Belongs to the helicase family. DnaB subfamily.</text>
</comment>
<dbReference type="Pfam" id="PF00772">
    <property type="entry name" value="DnaB"/>
    <property type="match status" value="1"/>
</dbReference>
<evidence type="ECO:0000256" key="12">
    <source>
        <dbReference type="NCBIfam" id="TIGR00665"/>
    </source>
</evidence>
<evidence type="ECO:0000256" key="10">
    <source>
        <dbReference type="ARBA" id="ARBA00044932"/>
    </source>
</evidence>
<dbReference type="PANTHER" id="PTHR30153">
    <property type="entry name" value="REPLICATIVE DNA HELICASE DNAB"/>
    <property type="match status" value="1"/>
</dbReference>
<dbReference type="GO" id="GO:0043139">
    <property type="term" value="F:5'-3' DNA helicase activity"/>
    <property type="evidence" value="ECO:0007669"/>
    <property type="project" value="UniProtKB-EC"/>
</dbReference>
<dbReference type="KEGG" id="nva:G3M78_12485"/>